<reference evidence="7 8" key="1">
    <citation type="submission" date="2024-09" db="EMBL/GenBank/DDBJ databases">
        <authorList>
            <person name="Sun Q."/>
            <person name="Mori K."/>
        </authorList>
    </citation>
    <scope>NUCLEOTIDE SEQUENCE [LARGE SCALE GENOMIC DNA]</scope>
    <source>
        <strain evidence="7 8">CCM 7539</strain>
    </source>
</reference>
<feature type="transmembrane region" description="Helical" evidence="6">
    <location>
        <begin position="251"/>
        <end position="273"/>
    </location>
</feature>
<keyword evidence="4 6" id="KW-1133">Transmembrane helix</keyword>
<dbReference type="NCBIfam" id="TIGR00885">
    <property type="entry name" value="fucP"/>
    <property type="match status" value="1"/>
</dbReference>
<dbReference type="InterPro" id="IPR036259">
    <property type="entry name" value="MFS_trans_sf"/>
</dbReference>
<dbReference type="SUPFAM" id="SSF103473">
    <property type="entry name" value="MFS general substrate transporter"/>
    <property type="match status" value="1"/>
</dbReference>
<proteinExistence type="predicted"/>
<dbReference type="RefSeq" id="WP_382369678.1">
    <property type="nucleotide sequence ID" value="NZ_JBHLWB010000003.1"/>
</dbReference>
<keyword evidence="2" id="KW-1003">Cell membrane</keyword>
<feature type="transmembrane region" description="Helical" evidence="6">
    <location>
        <begin position="312"/>
        <end position="331"/>
    </location>
</feature>
<dbReference type="PANTHER" id="PTHR43702">
    <property type="entry name" value="L-FUCOSE-PROTON SYMPORTER"/>
    <property type="match status" value="1"/>
</dbReference>
<dbReference type="EMBL" id="JBHLWB010000003">
    <property type="protein sequence ID" value="MFC0308858.1"/>
    <property type="molecule type" value="Genomic_DNA"/>
</dbReference>
<organism evidence="7 8">
    <name type="scientific">Gallibacterium trehalosifermentans</name>
    <dbReference type="NCBI Taxonomy" id="516935"/>
    <lineage>
        <taxon>Bacteria</taxon>
        <taxon>Pseudomonadati</taxon>
        <taxon>Pseudomonadota</taxon>
        <taxon>Gammaproteobacteria</taxon>
        <taxon>Pasteurellales</taxon>
        <taxon>Pasteurellaceae</taxon>
        <taxon>Gallibacterium</taxon>
    </lineage>
</organism>
<feature type="transmembrane region" description="Helical" evidence="6">
    <location>
        <begin position="370"/>
        <end position="391"/>
    </location>
</feature>
<dbReference type="PANTHER" id="PTHR43702:SF11">
    <property type="entry name" value="L-FUCOSE-PROTON SYMPORTER"/>
    <property type="match status" value="1"/>
</dbReference>
<evidence type="ECO:0000256" key="1">
    <source>
        <dbReference type="ARBA" id="ARBA00004429"/>
    </source>
</evidence>
<dbReference type="InterPro" id="IPR011701">
    <property type="entry name" value="MFS"/>
</dbReference>
<keyword evidence="8" id="KW-1185">Reference proteome</keyword>
<evidence type="ECO:0000256" key="4">
    <source>
        <dbReference type="ARBA" id="ARBA00022989"/>
    </source>
</evidence>
<evidence type="ECO:0000256" key="6">
    <source>
        <dbReference type="SAM" id="Phobius"/>
    </source>
</evidence>
<protein>
    <submittedName>
        <fullName evidence="7">L-fucose:H+ symporter permease</fullName>
    </submittedName>
</protein>
<dbReference type="Gene3D" id="1.20.1250.20">
    <property type="entry name" value="MFS general substrate transporter like domains"/>
    <property type="match status" value="2"/>
</dbReference>
<feature type="transmembrane region" description="Helical" evidence="6">
    <location>
        <begin position="203"/>
        <end position="220"/>
    </location>
</feature>
<dbReference type="Proteomes" id="UP001589767">
    <property type="component" value="Unassembled WGS sequence"/>
</dbReference>
<dbReference type="CDD" id="cd17394">
    <property type="entry name" value="MFS_FucP_like"/>
    <property type="match status" value="1"/>
</dbReference>
<dbReference type="Pfam" id="PF07690">
    <property type="entry name" value="MFS_1"/>
    <property type="match status" value="1"/>
</dbReference>
<keyword evidence="5 6" id="KW-0472">Membrane</keyword>
<feature type="transmembrane region" description="Helical" evidence="6">
    <location>
        <begin position="285"/>
        <end position="305"/>
    </location>
</feature>
<keyword evidence="3 6" id="KW-0812">Transmembrane</keyword>
<name>A0ABV6GZR5_9PAST</name>
<feature type="transmembrane region" description="Helical" evidence="6">
    <location>
        <begin position="397"/>
        <end position="421"/>
    </location>
</feature>
<feature type="transmembrane region" description="Helical" evidence="6">
    <location>
        <begin position="141"/>
        <end position="164"/>
    </location>
</feature>
<dbReference type="InterPro" id="IPR050375">
    <property type="entry name" value="MFS_TsgA-like"/>
</dbReference>
<gene>
    <name evidence="7" type="primary">fucP</name>
    <name evidence="7" type="ORF">ACFFHK_03930</name>
</gene>
<feature type="transmembrane region" description="Helical" evidence="6">
    <location>
        <begin position="337"/>
        <end position="358"/>
    </location>
</feature>
<comment type="caution">
    <text evidence="7">The sequence shown here is derived from an EMBL/GenBank/DDBJ whole genome shotgun (WGS) entry which is preliminary data.</text>
</comment>
<dbReference type="InterPro" id="IPR005275">
    <property type="entry name" value="Lfuc_symporter_FucP"/>
</dbReference>
<evidence type="ECO:0000313" key="8">
    <source>
        <dbReference type="Proteomes" id="UP001589767"/>
    </source>
</evidence>
<accession>A0ABV6GZR5</accession>
<feature type="transmembrane region" description="Helical" evidence="6">
    <location>
        <begin position="51"/>
        <end position="71"/>
    </location>
</feature>
<evidence type="ECO:0000256" key="5">
    <source>
        <dbReference type="ARBA" id="ARBA00023136"/>
    </source>
</evidence>
<evidence type="ECO:0000256" key="2">
    <source>
        <dbReference type="ARBA" id="ARBA00022475"/>
    </source>
</evidence>
<evidence type="ECO:0000313" key="7">
    <source>
        <dbReference type="EMBL" id="MFC0308858.1"/>
    </source>
</evidence>
<feature type="transmembrane region" description="Helical" evidence="6">
    <location>
        <begin position="78"/>
        <end position="97"/>
    </location>
</feature>
<comment type="subcellular location">
    <subcellularLocation>
        <location evidence="1">Cell inner membrane</location>
        <topology evidence="1">Multi-pass membrane protein</topology>
    </subcellularLocation>
</comment>
<feature type="transmembrane region" description="Helical" evidence="6">
    <location>
        <begin position="103"/>
        <end position="120"/>
    </location>
</feature>
<sequence>MKAKVLEKQYVIPFILLTSLFALWGFANDITNPMVAAFQTVMEIPASEAALVQFAFYGGYGTMAIPAALFVSRYNYKYGVLLGLALYCIGALLFYPAAKYEMFSFFLFSLYILTFGLAFLETTANPYILSMGDPQTATRRLNLAQAFNPLGSILGMFVASQFVLTHLDSDKRDAAGNLIFPTLSAAEKTVIKTHDLAIIRDPYVILGFVVLAIFILIALYKMPKTKTEEQAKITFGEAVKRLVARAKYREGVIAQVFYVATQIMCWTFIIQYAERLGFTKAEAQQFNMLAMGLFIISRFVSTALMKYLKAELMLMLFALGGLLAILGVIFIDGVLGLYCLILTSGFMSLMFPTIYGIALHGLKEESTLGAAGLVMAIVGGALMPPLQGAIIDMGEVAGLPAVNASFVLPLICFIVIAIYGYRCWKVLE</sequence>
<evidence type="ECO:0000256" key="3">
    <source>
        <dbReference type="ARBA" id="ARBA00022692"/>
    </source>
</evidence>